<dbReference type="EMBL" id="JACTNF010000002">
    <property type="protein sequence ID" value="MBO1073416.1"/>
    <property type="molecule type" value="Genomic_DNA"/>
</dbReference>
<organism evidence="4 5">
    <name type="scientific">Roseomonas marmotae</name>
    <dbReference type="NCBI Taxonomy" id="2768161"/>
    <lineage>
        <taxon>Bacteria</taxon>
        <taxon>Pseudomonadati</taxon>
        <taxon>Pseudomonadota</taxon>
        <taxon>Alphaproteobacteria</taxon>
        <taxon>Acetobacterales</taxon>
        <taxon>Roseomonadaceae</taxon>
        <taxon>Roseomonas</taxon>
    </lineage>
</organism>
<proteinExistence type="predicted"/>
<dbReference type="InterPro" id="IPR027275">
    <property type="entry name" value="PRC-brl_dom"/>
</dbReference>
<dbReference type="Gene3D" id="2.30.30.240">
    <property type="entry name" value="PRC-barrel domain"/>
    <property type="match status" value="1"/>
</dbReference>
<evidence type="ECO:0000256" key="2">
    <source>
        <dbReference type="SAM" id="SignalP"/>
    </source>
</evidence>
<dbReference type="Proteomes" id="UP001518990">
    <property type="component" value="Unassembled WGS sequence"/>
</dbReference>
<protein>
    <submittedName>
        <fullName evidence="4">PRC-barrel domain-containing protein</fullName>
    </submittedName>
</protein>
<dbReference type="RefSeq" id="WP_207445042.1">
    <property type="nucleotide sequence ID" value="NZ_CP061091.1"/>
</dbReference>
<keyword evidence="2" id="KW-0732">Signal</keyword>
<accession>A0ABS3KAM7</accession>
<feature type="domain" description="PRC-barrel" evidence="3">
    <location>
        <begin position="68"/>
        <end position="113"/>
    </location>
</feature>
<dbReference type="PANTHER" id="PTHR36505">
    <property type="entry name" value="BLR1072 PROTEIN"/>
    <property type="match status" value="1"/>
</dbReference>
<dbReference type="InterPro" id="IPR011033">
    <property type="entry name" value="PRC_barrel-like_sf"/>
</dbReference>
<evidence type="ECO:0000313" key="5">
    <source>
        <dbReference type="Proteomes" id="UP001518990"/>
    </source>
</evidence>
<evidence type="ECO:0000256" key="1">
    <source>
        <dbReference type="SAM" id="MobiDB-lite"/>
    </source>
</evidence>
<name>A0ABS3KAM7_9PROT</name>
<reference evidence="4 5" key="1">
    <citation type="submission" date="2020-09" db="EMBL/GenBank/DDBJ databases">
        <title>Roseomonas.</title>
        <authorList>
            <person name="Zhu W."/>
        </authorList>
    </citation>
    <scope>NUCLEOTIDE SEQUENCE [LARGE SCALE GENOMIC DNA]</scope>
    <source>
        <strain evidence="4 5">1311</strain>
    </source>
</reference>
<feature type="signal peptide" evidence="2">
    <location>
        <begin position="1"/>
        <end position="20"/>
    </location>
</feature>
<dbReference type="Pfam" id="PF05239">
    <property type="entry name" value="PRC"/>
    <property type="match status" value="1"/>
</dbReference>
<dbReference type="SUPFAM" id="SSF50346">
    <property type="entry name" value="PRC-barrel domain"/>
    <property type="match status" value="1"/>
</dbReference>
<evidence type="ECO:0000313" key="4">
    <source>
        <dbReference type="EMBL" id="MBO1073416.1"/>
    </source>
</evidence>
<feature type="region of interest" description="Disordered" evidence="1">
    <location>
        <begin position="23"/>
        <end position="47"/>
    </location>
</feature>
<keyword evidence="5" id="KW-1185">Reference proteome</keyword>
<gene>
    <name evidence="4" type="ORF">IAI60_02200</name>
</gene>
<sequence>MRQTICAALLTIGIAGGAMAQATTPGAGTPGTAPGSTTTTTTTTAPGGKFATVKPTDVMAEEYDDIQLVNRQGQTIGEIEDLVIDNGKTVTGIVVSVGGFLGMGERHVVLNPSAVTIQRDGNNLKGTVDMTQDELKNAPAYSYKSSN</sequence>
<dbReference type="PANTHER" id="PTHR36505:SF1">
    <property type="entry name" value="BLR1072 PROTEIN"/>
    <property type="match status" value="1"/>
</dbReference>
<comment type="caution">
    <text evidence="4">The sequence shown here is derived from an EMBL/GenBank/DDBJ whole genome shotgun (WGS) entry which is preliminary data.</text>
</comment>
<feature type="chain" id="PRO_5046228176" evidence="2">
    <location>
        <begin position="21"/>
        <end position="147"/>
    </location>
</feature>
<evidence type="ECO:0000259" key="3">
    <source>
        <dbReference type="Pfam" id="PF05239"/>
    </source>
</evidence>